<gene>
    <name evidence="1" type="ordered locus">Ksed_13440</name>
</gene>
<reference evidence="1 2" key="1">
    <citation type="journal article" date="2009" name="Stand. Genomic Sci.">
        <title>Complete genome sequence of Kytococcus sedentarius type strain (541).</title>
        <authorList>
            <person name="Sims D."/>
            <person name="Brettin T."/>
            <person name="Detter J.C."/>
            <person name="Han C."/>
            <person name="Lapidus A."/>
            <person name="Copeland A."/>
            <person name="Glavina Del Rio T."/>
            <person name="Nolan M."/>
            <person name="Chen F."/>
            <person name="Lucas S."/>
            <person name="Tice H."/>
            <person name="Cheng J.F."/>
            <person name="Bruce D."/>
            <person name="Goodwin L."/>
            <person name="Pitluck S."/>
            <person name="Ovchinnikova G."/>
            <person name="Pati A."/>
            <person name="Ivanova N."/>
            <person name="Mavrommatis K."/>
            <person name="Chen A."/>
            <person name="Palaniappan K."/>
            <person name="D'haeseleer P."/>
            <person name="Chain P."/>
            <person name="Bristow J."/>
            <person name="Eisen J.A."/>
            <person name="Markowitz V."/>
            <person name="Hugenholtz P."/>
            <person name="Schneider S."/>
            <person name="Goker M."/>
            <person name="Pukall R."/>
            <person name="Kyrpides N.C."/>
            <person name="Klenk H.P."/>
        </authorList>
    </citation>
    <scope>NUCLEOTIDE SEQUENCE [LARGE SCALE GENOMIC DNA]</scope>
    <source>
        <strain evidence="2">ATCC 14392 / DSM 20547 / JCM 11482 / CCUG 33030 / NBRC 15357 / NCTC 11040 / CCM 314 / 541</strain>
    </source>
</reference>
<keyword evidence="2" id="KW-1185">Reference proteome</keyword>
<dbReference type="EMBL" id="CP001686">
    <property type="protein sequence ID" value="ACV06373.1"/>
    <property type="molecule type" value="Genomic_DNA"/>
</dbReference>
<dbReference type="HOGENOM" id="CLU_1336868_0_0_11"/>
<dbReference type="KEGG" id="kse:Ksed_13440"/>
<evidence type="ECO:0000313" key="2">
    <source>
        <dbReference type="Proteomes" id="UP000006666"/>
    </source>
</evidence>
<evidence type="ECO:0000313" key="1">
    <source>
        <dbReference type="EMBL" id="ACV06373.1"/>
    </source>
</evidence>
<proteinExistence type="predicted"/>
<sequence>MLELTASDARTVCLLEGVSDVAAVRALMEGAGIDPSPIELISLGGATNLGRTLKEVRLLRGDVDVVGLVDEAEAHVAVRALGEDGLPVQDASDLPVYGFFVCSVDLEDELIRALGAERAREVLTEAGLGGKLEAMQRQDAWVGRPLDEQLHRFCGAASGRKERAAGILAGALAADELPEPLAMLLDRLRWA</sequence>
<dbReference type="RefSeq" id="WP_015779318.1">
    <property type="nucleotide sequence ID" value="NC_013169.1"/>
</dbReference>
<dbReference type="AlphaFoldDB" id="C7NHL6"/>
<dbReference type="Proteomes" id="UP000006666">
    <property type="component" value="Chromosome"/>
</dbReference>
<organism evidence="1 2">
    <name type="scientific">Kytococcus sedentarius (strain ATCC 14392 / DSM 20547 / JCM 11482 / CCUG 33030 / NBRC 15357 / NCTC 11040 / CCM 314 / 541)</name>
    <name type="common">Micrococcus sedentarius</name>
    <dbReference type="NCBI Taxonomy" id="478801"/>
    <lineage>
        <taxon>Bacteria</taxon>
        <taxon>Bacillati</taxon>
        <taxon>Actinomycetota</taxon>
        <taxon>Actinomycetes</taxon>
        <taxon>Micrococcales</taxon>
        <taxon>Kytococcaceae</taxon>
        <taxon>Kytococcus</taxon>
    </lineage>
</organism>
<dbReference type="eggNOG" id="COG3593">
    <property type="taxonomic scope" value="Bacteria"/>
</dbReference>
<name>C7NHL6_KYTSD</name>
<evidence type="ECO:0008006" key="3">
    <source>
        <dbReference type="Google" id="ProtNLM"/>
    </source>
</evidence>
<accession>C7NHL6</accession>
<protein>
    <recommendedName>
        <fullName evidence="3">ATP-dependent endonuclease of the OLD family</fullName>
    </recommendedName>
</protein>
<dbReference type="STRING" id="478801.Ksed_13440"/>